<gene>
    <name evidence="5" type="ORF">UC8_37400</name>
</gene>
<dbReference type="GO" id="GO:0006508">
    <property type="term" value="P:proteolysis"/>
    <property type="evidence" value="ECO:0007669"/>
    <property type="project" value="InterPro"/>
</dbReference>
<evidence type="ECO:0000256" key="2">
    <source>
        <dbReference type="SAM" id="Coils"/>
    </source>
</evidence>
<dbReference type="EMBL" id="CP042914">
    <property type="protein sequence ID" value="QEG41714.1"/>
    <property type="molecule type" value="Genomic_DNA"/>
</dbReference>
<name>A0A5B9QRT4_9BACT</name>
<dbReference type="InterPro" id="IPR029058">
    <property type="entry name" value="AB_hydrolase_fold"/>
</dbReference>
<proteinExistence type="predicted"/>
<dbReference type="KEGG" id="rul:UC8_37400"/>
<keyword evidence="2" id="KW-0175">Coiled coil</keyword>
<keyword evidence="1 3" id="KW-0732">Signal</keyword>
<feature type="chain" id="PRO_5022796514" evidence="3">
    <location>
        <begin position="22"/>
        <end position="687"/>
    </location>
</feature>
<dbReference type="RefSeq" id="WP_068135381.1">
    <property type="nucleotide sequence ID" value="NZ_CP042914.1"/>
</dbReference>
<dbReference type="Pfam" id="PF00326">
    <property type="entry name" value="Peptidase_S9"/>
    <property type="match status" value="1"/>
</dbReference>
<dbReference type="SUPFAM" id="SSF53474">
    <property type="entry name" value="alpha/beta-Hydrolases"/>
    <property type="match status" value="1"/>
</dbReference>
<evidence type="ECO:0000256" key="1">
    <source>
        <dbReference type="ARBA" id="ARBA00022729"/>
    </source>
</evidence>
<evidence type="ECO:0000313" key="6">
    <source>
        <dbReference type="Proteomes" id="UP000325286"/>
    </source>
</evidence>
<accession>A0A5B9QRT4</accession>
<reference evidence="5 6" key="1">
    <citation type="submission" date="2019-08" db="EMBL/GenBank/DDBJ databases">
        <title>Deep-cultivation of Planctomycetes and their phenomic and genomic characterization uncovers novel biology.</title>
        <authorList>
            <person name="Wiegand S."/>
            <person name="Jogler M."/>
            <person name="Boedeker C."/>
            <person name="Pinto D."/>
            <person name="Vollmers J."/>
            <person name="Rivas-Marin E."/>
            <person name="Kohn T."/>
            <person name="Peeters S.H."/>
            <person name="Heuer A."/>
            <person name="Rast P."/>
            <person name="Oberbeckmann S."/>
            <person name="Bunk B."/>
            <person name="Jeske O."/>
            <person name="Meyerdierks A."/>
            <person name="Storesund J.E."/>
            <person name="Kallscheuer N."/>
            <person name="Luecker S."/>
            <person name="Lage O.M."/>
            <person name="Pohl T."/>
            <person name="Merkel B.J."/>
            <person name="Hornburger P."/>
            <person name="Mueller R.-W."/>
            <person name="Bruemmer F."/>
            <person name="Labrenz M."/>
            <person name="Spormann A.M."/>
            <person name="Op den Camp H."/>
            <person name="Overmann J."/>
            <person name="Amann R."/>
            <person name="Jetten M.S.M."/>
            <person name="Mascher T."/>
            <person name="Medema M.H."/>
            <person name="Devos D.P."/>
            <person name="Kaster A.-K."/>
            <person name="Ovreas L."/>
            <person name="Rohde M."/>
            <person name="Galperin M.Y."/>
            <person name="Jogler C."/>
        </authorList>
    </citation>
    <scope>NUCLEOTIDE SEQUENCE [LARGE SCALE GENOMIC DNA]</scope>
    <source>
        <strain evidence="5 6">UC8</strain>
    </source>
</reference>
<feature type="domain" description="Peptidase S9 prolyl oligopeptidase catalytic" evidence="4">
    <location>
        <begin position="217"/>
        <end position="354"/>
    </location>
</feature>
<evidence type="ECO:0000256" key="3">
    <source>
        <dbReference type="SAM" id="SignalP"/>
    </source>
</evidence>
<dbReference type="GO" id="GO:0008236">
    <property type="term" value="F:serine-type peptidase activity"/>
    <property type="evidence" value="ECO:0007669"/>
    <property type="project" value="InterPro"/>
</dbReference>
<sequence length="687" mass="78087" precursor="true">MRYTCLISLCLLLVFTLRGFADGPKDNVPDNVRSVPPLGIELDAETNEFLTDELQKLQTKIAALRSRKHEIAAELLPDVEIFSRAVRDSLAHRELFAKGDIAKAKQVLATGHERADALSRGEAPWTTQTGLVVRGFRSRIDDTVQPYGLVIPDSYAFHGPVEHRLDLWFHGRGERSVETQFIFERMNKVGRYAPADTIVLHPFGRYSNAFKFAGEIDVLEALQHAKTQYRIDEDRISVRGFSMGGAGCWQMAVHYPGMFFAANPGAGFSETPEFLRTFQGETLQPTWYERKLWQMYDCTGYAGNLRNLPTIAYSGEIDRQKQAADMMEAALRQERIRLTHVIGPQTAHTIHPDSMEVIERKMDSLAEMGRDVLPRVVDFTTYSLRYNRSFWVTITGMKQHWEKARVIAALQQHGDGVLLQLEGINALHLEMPAGHCSFNPRYAAKIEILDGPRREVQKGEVVKQELYGPRPESDRSWSCDLYRENGQWKLGKKEPTGLRKRHGLQGPIDDAFMDRFVIVKPSGKANHAAVNAWSQSEMQRMIDQWRKQFRGDAIVRLDSEVTAEDIEHSNLILFGDPSSNQVIKDIVDKLPIEWSAEQLSIGDKTFDAAHHAPVMIYPNPQNPQRYVVLNSGFTYREYAYLNNARQVPKLPDWAVIDLRQPADALWPGKVVEAGFFDESWKLGDADY</sequence>
<evidence type="ECO:0000259" key="4">
    <source>
        <dbReference type="Pfam" id="PF00326"/>
    </source>
</evidence>
<keyword evidence="6" id="KW-1185">Reference proteome</keyword>
<dbReference type="InterPro" id="IPR001375">
    <property type="entry name" value="Peptidase_S9_cat"/>
</dbReference>
<dbReference type="OrthoDB" id="236649at2"/>
<dbReference type="Gene3D" id="3.40.50.1820">
    <property type="entry name" value="alpha/beta hydrolase"/>
    <property type="match status" value="1"/>
</dbReference>
<dbReference type="InterPro" id="IPR050955">
    <property type="entry name" value="Plant_Biomass_Hydrol_Est"/>
</dbReference>
<dbReference type="Proteomes" id="UP000325286">
    <property type="component" value="Chromosome"/>
</dbReference>
<dbReference type="AlphaFoldDB" id="A0A5B9QRT4"/>
<feature type="coiled-coil region" evidence="2">
    <location>
        <begin position="40"/>
        <end position="74"/>
    </location>
</feature>
<dbReference type="PANTHER" id="PTHR43037:SF1">
    <property type="entry name" value="BLL1128 PROTEIN"/>
    <property type="match status" value="1"/>
</dbReference>
<organism evidence="5 6">
    <name type="scientific">Roseimaritima ulvae</name>
    <dbReference type="NCBI Taxonomy" id="980254"/>
    <lineage>
        <taxon>Bacteria</taxon>
        <taxon>Pseudomonadati</taxon>
        <taxon>Planctomycetota</taxon>
        <taxon>Planctomycetia</taxon>
        <taxon>Pirellulales</taxon>
        <taxon>Pirellulaceae</taxon>
        <taxon>Roseimaritima</taxon>
    </lineage>
</organism>
<evidence type="ECO:0000313" key="5">
    <source>
        <dbReference type="EMBL" id="QEG41714.1"/>
    </source>
</evidence>
<protein>
    <submittedName>
        <fullName evidence="5">Prolyl oligopeptidase family protein</fullName>
    </submittedName>
</protein>
<feature type="signal peptide" evidence="3">
    <location>
        <begin position="1"/>
        <end position="21"/>
    </location>
</feature>
<dbReference type="PANTHER" id="PTHR43037">
    <property type="entry name" value="UNNAMED PRODUCT-RELATED"/>
    <property type="match status" value="1"/>
</dbReference>